<dbReference type="AlphaFoldDB" id="A0A2R4C9P9"/>
<accession>A0A2R4C9P9</accession>
<evidence type="ECO:0000313" key="1">
    <source>
        <dbReference type="EMBL" id="AVR96337.1"/>
    </source>
</evidence>
<sequence length="146" mass="15970">MMRNPELNLHAAANERLDLAVTSDLATQFRPELFAMLRPLHLSHLVEELWAPLCAGGNTLTAVALEERPWPPKGVGGTCPAIGWRRRCVAARGWLRSTAPSLPRWRACRSGIGRQSRAAGRSKLISRSGRRGLGRDPRAFGARLGG</sequence>
<dbReference type="KEGG" id="masz:C9I28_11925"/>
<evidence type="ECO:0000313" key="2">
    <source>
        <dbReference type="Proteomes" id="UP000240505"/>
    </source>
</evidence>
<dbReference type="Proteomes" id="UP000240505">
    <property type="component" value="Chromosome"/>
</dbReference>
<dbReference type="OrthoDB" id="7064660at2"/>
<dbReference type="EMBL" id="CP028324">
    <property type="protein sequence ID" value="AVR96337.1"/>
    <property type="molecule type" value="Genomic_DNA"/>
</dbReference>
<name>A0A2R4C9P9_9BURK</name>
<dbReference type="RefSeq" id="WP_107141683.1">
    <property type="nucleotide sequence ID" value="NZ_CP028324.1"/>
</dbReference>
<protein>
    <submittedName>
        <fullName evidence="1">Uncharacterized protein</fullName>
    </submittedName>
</protein>
<keyword evidence="2" id="KW-1185">Reference proteome</keyword>
<gene>
    <name evidence="1" type="ORF">C9I28_11925</name>
</gene>
<reference evidence="1 2" key="1">
    <citation type="submission" date="2018-03" db="EMBL/GenBank/DDBJ databases">
        <title>Massilia armeniaca sp. nov., isolated from desert soil.</title>
        <authorList>
            <person name="Huang H."/>
            <person name="Ren M."/>
        </authorList>
    </citation>
    <scope>NUCLEOTIDE SEQUENCE [LARGE SCALE GENOMIC DNA]</scope>
    <source>
        <strain evidence="1 2">ZMN-3</strain>
    </source>
</reference>
<organism evidence="1 2">
    <name type="scientific">Pseudoduganella armeniaca</name>
    <dbReference type="NCBI Taxonomy" id="2072590"/>
    <lineage>
        <taxon>Bacteria</taxon>
        <taxon>Pseudomonadati</taxon>
        <taxon>Pseudomonadota</taxon>
        <taxon>Betaproteobacteria</taxon>
        <taxon>Burkholderiales</taxon>
        <taxon>Oxalobacteraceae</taxon>
        <taxon>Telluria group</taxon>
        <taxon>Pseudoduganella</taxon>
    </lineage>
</organism>
<proteinExistence type="predicted"/>